<proteinExistence type="predicted"/>
<dbReference type="InterPro" id="IPR018891">
    <property type="entry name" value="AIPR_C"/>
</dbReference>
<evidence type="ECO:0000259" key="1">
    <source>
        <dbReference type="PROSITE" id="PS50126"/>
    </source>
</evidence>
<protein>
    <submittedName>
        <fullName evidence="2">AIPR family protein</fullName>
    </submittedName>
</protein>
<accession>A0ABV5C9I7</accession>
<dbReference type="Proteomes" id="UP001580430">
    <property type="component" value="Unassembled WGS sequence"/>
</dbReference>
<evidence type="ECO:0000313" key="3">
    <source>
        <dbReference type="Proteomes" id="UP001580430"/>
    </source>
</evidence>
<organism evidence="2 3">
    <name type="scientific">Paenibacillus medicaginis</name>
    <dbReference type="NCBI Taxonomy" id="1470560"/>
    <lineage>
        <taxon>Bacteria</taxon>
        <taxon>Bacillati</taxon>
        <taxon>Bacillota</taxon>
        <taxon>Bacilli</taxon>
        <taxon>Bacillales</taxon>
        <taxon>Paenibacillaceae</taxon>
        <taxon>Paenibacillus</taxon>
    </lineage>
</organism>
<dbReference type="EMBL" id="JBHIRY010000053">
    <property type="protein sequence ID" value="MFB5763948.1"/>
    <property type="molecule type" value="Genomic_DNA"/>
</dbReference>
<comment type="caution">
    <text evidence="2">The sequence shown here is derived from an EMBL/GenBank/DDBJ whole genome shotgun (WGS) entry which is preliminary data.</text>
</comment>
<dbReference type="InterPro" id="IPR012340">
    <property type="entry name" value="NA-bd_OB-fold"/>
</dbReference>
<dbReference type="InterPro" id="IPR003029">
    <property type="entry name" value="S1_domain"/>
</dbReference>
<keyword evidence="3" id="KW-1185">Reference proteome</keyword>
<dbReference type="Gene3D" id="2.40.50.140">
    <property type="entry name" value="Nucleic acid-binding proteins"/>
    <property type="match status" value="1"/>
</dbReference>
<sequence length="657" mass="76165">MNKIIESFLETHVKEYSIENMKKETAFEHFINRCIINKYTLDRFDPNDVMTDEGEKGLDGVAIIINDKLVVTKDDVTSIINESNSLEVKFIFIQSKTSESFSGSEIGDFVYGVKAFFESEEKRPKTNEKMETLIEIKDIIYSHSVDFNESPTLDLFYVCCGKWNEDNGLQDRINIEIKPFKLSQDFSVVDFLPYGSEKIILTYKELKKKISRTIIMEKKVSFPKIEGVNQAYLGVVKCKDFVQILKDSDGNMLTNIFEDNVRDFQGYNSVNLEIKETIINEVDQARFAVLNNGITIMAKTIKVTGDTVELFDYQIVNGCQSSYVLFENEKYINDLSHVVVKVIEVREDVISDRVIFTTNRQTEVKSEAFTSTKHFHKRLQDFYNSIEPQFRLYYERRSKQYDLADNISKNKVVTLTTQISSYISMFLNEPHSTHRYYGELLNSYKNKIFLDSDGYEAYYVAAYFNYYLDKKIKVGTIAKKYKKFKFHLMCAMRGLHVGTQVSFGQTRKQRKEFEALFSLVKDERSMEQCLKTAIMCLDEALRSSHVPVDEHHRSKEVTTALLKQVTLYTNAKGSLEFLKIGDVVHCTVTSVSQSFINVTIKTDDSRNYGSIHISRVAKKYIENLKDEVKIGDIFQTKILNDDFYESKWGWDLSKIIE</sequence>
<gene>
    <name evidence="2" type="ORF">ACE5LO_26670</name>
</gene>
<evidence type="ECO:0000313" key="2">
    <source>
        <dbReference type="EMBL" id="MFB5763948.1"/>
    </source>
</evidence>
<name>A0ABV5C9I7_9BACL</name>
<dbReference type="Pfam" id="PF10592">
    <property type="entry name" value="AIPR"/>
    <property type="match status" value="1"/>
</dbReference>
<feature type="domain" description="S1 motif" evidence="1">
    <location>
        <begin position="581"/>
        <end position="642"/>
    </location>
</feature>
<dbReference type="PROSITE" id="PS50126">
    <property type="entry name" value="S1"/>
    <property type="match status" value="1"/>
</dbReference>
<dbReference type="SMART" id="SM00316">
    <property type="entry name" value="S1"/>
    <property type="match status" value="1"/>
</dbReference>
<dbReference type="SUPFAM" id="SSF50249">
    <property type="entry name" value="Nucleic acid-binding proteins"/>
    <property type="match status" value="1"/>
</dbReference>
<reference evidence="2 3" key="1">
    <citation type="submission" date="2024-09" db="EMBL/GenBank/DDBJ databases">
        <title>Paenibacillus zeirhizospherea sp. nov., isolated from surface of the maize (Zea mays) roots in a horticulture field, Hungary.</title>
        <authorList>
            <person name="Marton D."/>
            <person name="Farkas M."/>
            <person name="Bedics A."/>
            <person name="Toth E."/>
            <person name="Tancsics A."/>
            <person name="Boka K."/>
            <person name="Marati G."/>
            <person name="Kriszt B."/>
            <person name="Cserhati M."/>
        </authorList>
    </citation>
    <scope>NUCLEOTIDE SEQUENCE [LARGE SCALE GENOMIC DNA]</scope>
    <source>
        <strain evidence="2 3">JCM 18446</strain>
    </source>
</reference>
<dbReference type="RefSeq" id="WP_375522950.1">
    <property type="nucleotide sequence ID" value="NZ_JBHIRY010000053.1"/>
</dbReference>